<evidence type="ECO:0000313" key="2">
    <source>
        <dbReference type="Proteomes" id="UP000729402"/>
    </source>
</evidence>
<sequence>MARHRADGGGLRVGGGHNVASYGGRQWRCVVRRAALHLANGRGRRWHSVVQMVEGGGGAVTDQCQAEDVGWRHGTVWRRR</sequence>
<comment type="caution">
    <text evidence="1">The sequence shown here is derived from an EMBL/GenBank/DDBJ whole genome shotgun (WGS) entry which is preliminary data.</text>
</comment>
<accession>A0A8J5SWT6</accession>
<name>A0A8J5SWT6_ZIZPA</name>
<evidence type="ECO:0000313" key="1">
    <source>
        <dbReference type="EMBL" id="KAG8082138.1"/>
    </source>
</evidence>
<dbReference type="Proteomes" id="UP000729402">
    <property type="component" value="Unassembled WGS sequence"/>
</dbReference>
<dbReference type="AlphaFoldDB" id="A0A8J5SWT6"/>
<proteinExistence type="predicted"/>
<dbReference type="EMBL" id="JAAALK010000086">
    <property type="protein sequence ID" value="KAG8082138.1"/>
    <property type="molecule type" value="Genomic_DNA"/>
</dbReference>
<protein>
    <submittedName>
        <fullName evidence="1">Uncharacterized protein</fullName>
    </submittedName>
</protein>
<reference evidence="1" key="1">
    <citation type="journal article" date="2021" name="bioRxiv">
        <title>Whole Genome Assembly and Annotation of Northern Wild Rice, Zizania palustris L., Supports a Whole Genome Duplication in the Zizania Genus.</title>
        <authorList>
            <person name="Haas M."/>
            <person name="Kono T."/>
            <person name="Macchietto M."/>
            <person name="Millas R."/>
            <person name="McGilp L."/>
            <person name="Shao M."/>
            <person name="Duquette J."/>
            <person name="Hirsch C.N."/>
            <person name="Kimball J."/>
        </authorList>
    </citation>
    <scope>NUCLEOTIDE SEQUENCE</scope>
    <source>
        <tissue evidence="1">Fresh leaf tissue</tissue>
    </source>
</reference>
<organism evidence="1 2">
    <name type="scientific">Zizania palustris</name>
    <name type="common">Northern wild rice</name>
    <dbReference type="NCBI Taxonomy" id="103762"/>
    <lineage>
        <taxon>Eukaryota</taxon>
        <taxon>Viridiplantae</taxon>
        <taxon>Streptophyta</taxon>
        <taxon>Embryophyta</taxon>
        <taxon>Tracheophyta</taxon>
        <taxon>Spermatophyta</taxon>
        <taxon>Magnoliopsida</taxon>
        <taxon>Liliopsida</taxon>
        <taxon>Poales</taxon>
        <taxon>Poaceae</taxon>
        <taxon>BOP clade</taxon>
        <taxon>Oryzoideae</taxon>
        <taxon>Oryzeae</taxon>
        <taxon>Zizaniinae</taxon>
        <taxon>Zizania</taxon>
    </lineage>
</organism>
<reference evidence="1" key="2">
    <citation type="submission" date="2021-02" db="EMBL/GenBank/DDBJ databases">
        <authorList>
            <person name="Kimball J.A."/>
            <person name="Haas M.W."/>
            <person name="Macchietto M."/>
            <person name="Kono T."/>
            <person name="Duquette J."/>
            <person name="Shao M."/>
        </authorList>
    </citation>
    <scope>NUCLEOTIDE SEQUENCE</scope>
    <source>
        <tissue evidence="1">Fresh leaf tissue</tissue>
    </source>
</reference>
<gene>
    <name evidence="1" type="ORF">GUJ93_ZPchr0014g46645</name>
</gene>
<keyword evidence="2" id="KW-1185">Reference proteome</keyword>